<protein>
    <submittedName>
        <fullName evidence="1">Uncharacterized protein</fullName>
    </submittedName>
</protein>
<comment type="caution">
    <text evidence="1">The sequence shown here is derived from an EMBL/GenBank/DDBJ whole genome shotgun (WGS) entry which is preliminary data.</text>
</comment>
<sequence>MKKGNCDKVRFFALKTVALYAYKSIWCRDSEDRIFEMLLEMIAKEPEKFGTACFELMMDLVYVEVEIYYKVLYKMLGAAWEHIINSKTEDTKLRTACQNFLLLVHEKVFCQNI</sequence>
<evidence type="ECO:0000313" key="1">
    <source>
        <dbReference type="EMBL" id="MES1921601.1"/>
    </source>
</evidence>
<reference evidence="1 2" key="1">
    <citation type="journal article" date="2024" name="BMC Biol.">
        <title>Comparative genomics of Ascetosporea gives new insight into the evolutionary basis for animal parasitism in Rhizaria.</title>
        <authorList>
            <person name="Hiltunen Thoren M."/>
            <person name="Onut-Brannstrom I."/>
            <person name="Alfjorden A."/>
            <person name="Peckova H."/>
            <person name="Swords F."/>
            <person name="Hooper C."/>
            <person name="Holzer A.S."/>
            <person name="Bass D."/>
            <person name="Burki F."/>
        </authorList>
    </citation>
    <scope>NUCLEOTIDE SEQUENCE [LARGE SCALE GENOMIC DNA]</scope>
    <source>
        <strain evidence="1">20-A016</strain>
    </source>
</reference>
<dbReference type="EMBL" id="JBDODL010001533">
    <property type="protein sequence ID" value="MES1921601.1"/>
    <property type="molecule type" value="Genomic_DNA"/>
</dbReference>
<proteinExistence type="predicted"/>
<gene>
    <name evidence="1" type="ORF">MHBO_003131</name>
</gene>
<evidence type="ECO:0000313" key="2">
    <source>
        <dbReference type="Proteomes" id="UP001439008"/>
    </source>
</evidence>
<accession>A0ABV2APK2</accession>
<organism evidence="1 2">
    <name type="scientific">Bonamia ostreae</name>
    <dbReference type="NCBI Taxonomy" id="126728"/>
    <lineage>
        <taxon>Eukaryota</taxon>
        <taxon>Sar</taxon>
        <taxon>Rhizaria</taxon>
        <taxon>Endomyxa</taxon>
        <taxon>Ascetosporea</taxon>
        <taxon>Haplosporida</taxon>
        <taxon>Bonamia</taxon>
    </lineage>
</organism>
<dbReference type="Proteomes" id="UP001439008">
    <property type="component" value="Unassembled WGS sequence"/>
</dbReference>
<keyword evidence="2" id="KW-1185">Reference proteome</keyword>
<name>A0ABV2APK2_9EUKA</name>